<dbReference type="Proteomes" id="UP000494106">
    <property type="component" value="Unassembled WGS sequence"/>
</dbReference>
<dbReference type="InterPro" id="IPR001810">
    <property type="entry name" value="F-box_dom"/>
</dbReference>
<feature type="compositionally biased region" description="Basic and acidic residues" evidence="3">
    <location>
        <begin position="149"/>
        <end position="159"/>
    </location>
</feature>
<evidence type="ECO:0000256" key="3">
    <source>
        <dbReference type="SAM" id="MobiDB-lite"/>
    </source>
</evidence>
<protein>
    <recommendedName>
        <fullName evidence="8">F-box only protein 9</fullName>
    </recommendedName>
</protein>
<evidence type="ECO:0008006" key="8">
    <source>
        <dbReference type="Google" id="ProtNLM"/>
    </source>
</evidence>
<evidence type="ECO:0000256" key="1">
    <source>
        <dbReference type="ARBA" id="ARBA00022786"/>
    </source>
</evidence>
<feature type="domain" description="F-box protein Hrt3/FBXO9 C-terminal" evidence="5">
    <location>
        <begin position="357"/>
        <end position="476"/>
    </location>
</feature>
<sequence>MASGAAANGSGDCEGEEQEDSSSSSFQQQVLEVASDLDNLNVQDDTQGNERKGEDELSMFRQQWQRELEATPTPTKEPPPAKPEDTQPLSDDEKAKQLFLLGVELERCGKLYEAIQHYKRAMQILPDVETRLYDELRSDTPQEESEAEEAPRVDDAHPSDDEDAVEGEDLLARLQRILARKGVLCEPEFPAKGAHISWLPYEVIIVILRWVVSAELDAASLERVSAVCRGLYVVAREPDIWRSLCVNKVCFYIGIPRRVESAELDAASLERVSAECHGLTCGEGARHIALFVCRVSCYLHWNSLLVEAAELDAASLERVSAVCRGLYFVAREPDIWRSLCVKTWGIECGTLRASGFSSWRQMYVERPRLHLHGCYISKTTYIRHGENSFQDQFYRPWYLIDYYRYLRFFPEGLVLMWTTPDEPATSVGHLKYRQTKPGLGIMSGHYRLIGDKVVIVIKKTNADKKASQTSARFRARRKEVELHEQTFHMEFELRNLRSRRNFQLCWRRYSVCSRRDQWTQFELSPAKFPPFAFSRVRTYTAETAAPLLTTHAYT</sequence>
<keyword evidence="2" id="KW-0802">TPR repeat</keyword>
<gene>
    <name evidence="6" type="ORF">APLA_LOCUS6027</name>
</gene>
<dbReference type="GO" id="GO:0005737">
    <property type="term" value="C:cytoplasm"/>
    <property type="evidence" value="ECO:0007669"/>
    <property type="project" value="TreeGrafter"/>
</dbReference>
<feature type="region of interest" description="Disordered" evidence="3">
    <location>
        <begin position="1"/>
        <end position="91"/>
    </location>
</feature>
<evidence type="ECO:0000256" key="2">
    <source>
        <dbReference type="PROSITE-ProRule" id="PRU00339"/>
    </source>
</evidence>
<dbReference type="OrthoDB" id="2117972at2759"/>
<dbReference type="CDD" id="cd22089">
    <property type="entry name" value="F-box_FBXO9"/>
    <property type="match status" value="1"/>
</dbReference>
<dbReference type="InterPro" id="IPR019734">
    <property type="entry name" value="TPR_rpt"/>
</dbReference>
<keyword evidence="7" id="KW-1185">Reference proteome</keyword>
<dbReference type="PROSITE" id="PS50005">
    <property type="entry name" value="TPR"/>
    <property type="match status" value="1"/>
</dbReference>
<dbReference type="PANTHER" id="PTHR12874:SF29">
    <property type="entry name" value="F-BOX ONLY PROTEIN 9"/>
    <property type="match status" value="1"/>
</dbReference>
<accession>A0A8S0ZU80</accession>
<dbReference type="InterPro" id="IPR036047">
    <property type="entry name" value="F-box-like_dom_sf"/>
</dbReference>
<evidence type="ECO:0000313" key="6">
    <source>
        <dbReference type="EMBL" id="CAB3235291.1"/>
    </source>
</evidence>
<dbReference type="GO" id="GO:0019005">
    <property type="term" value="C:SCF ubiquitin ligase complex"/>
    <property type="evidence" value="ECO:0007669"/>
    <property type="project" value="TreeGrafter"/>
</dbReference>
<evidence type="ECO:0000313" key="7">
    <source>
        <dbReference type="Proteomes" id="UP000494106"/>
    </source>
</evidence>
<dbReference type="AlphaFoldDB" id="A0A8S0ZU80"/>
<evidence type="ECO:0000259" key="4">
    <source>
        <dbReference type="Pfam" id="PF12937"/>
    </source>
</evidence>
<dbReference type="Pfam" id="PF19270">
    <property type="entry name" value="FBO_C"/>
    <property type="match status" value="1"/>
</dbReference>
<dbReference type="PANTHER" id="PTHR12874">
    <property type="entry name" value="F-BOX ONLY PROTEIN 48-RELATED"/>
    <property type="match status" value="1"/>
</dbReference>
<keyword evidence="1" id="KW-0833">Ubl conjugation pathway</keyword>
<feature type="repeat" description="TPR" evidence="2">
    <location>
        <begin position="95"/>
        <end position="128"/>
    </location>
</feature>
<dbReference type="InterPro" id="IPR045464">
    <property type="entry name" value="Hrt3/FBXO9_C"/>
</dbReference>
<dbReference type="Gene3D" id="1.20.1280.50">
    <property type="match status" value="2"/>
</dbReference>
<comment type="caution">
    <text evidence="6">The sequence shown here is derived from an EMBL/GenBank/DDBJ whole genome shotgun (WGS) entry which is preliminary data.</text>
</comment>
<dbReference type="SMART" id="SM00028">
    <property type="entry name" value="TPR"/>
    <property type="match status" value="1"/>
</dbReference>
<proteinExistence type="predicted"/>
<evidence type="ECO:0000259" key="5">
    <source>
        <dbReference type="Pfam" id="PF19270"/>
    </source>
</evidence>
<name>A0A8S0ZU80_ARCPL</name>
<feature type="region of interest" description="Disordered" evidence="3">
    <location>
        <begin position="137"/>
        <end position="164"/>
    </location>
</feature>
<dbReference type="Pfam" id="PF12937">
    <property type="entry name" value="F-box-like"/>
    <property type="match status" value="1"/>
</dbReference>
<dbReference type="GO" id="GO:0031146">
    <property type="term" value="P:SCF-dependent proteasomal ubiquitin-dependent protein catabolic process"/>
    <property type="evidence" value="ECO:0007669"/>
    <property type="project" value="TreeGrafter"/>
</dbReference>
<dbReference type="EMBL" id="CADEBC010000485">
    <property type="protein sequence ID" value="CAB3235291.1"/>
    <property type="molecule type" value="Genomic_DNA"/>
</dbReference>
<organism evidence="6 7">
    <name type="scientific">Arctia plantaginis</name>
    <name type="common">Wood tiger moth</name>
    <name type="synonym">Phalaena plantaginis</name>
    <dbReference type="NCBI Taxonomy" id="874455"/>
    <lineage>
        <taxon>Eukaryota</taxon>
        <taxon>Metazoa</taxon>
        <taxon>Ecdysozoa</taxon>
        <taxon>Arthropoda</taxon>
        <taxon>Hexapoda</taxon>
        <taxon>Insecta</taxon>
        <taxon>Pterygota</taxon>
        <taxon>Neoptera</taxon>
        <taxon>Endopterygota</taxon>
        <taxon>Lepidoptera</taxon>
        <taxon>Glossata</taxon>
        <taxon>Ditrysia</taxon>
        <taxon>Noctuoidea</taxon>
        <taxon>Erebidae</taxon>
        <taxon>Arctiinae</taxon>
        <taxon>Arctia</taxon>
    </lineage>
</organism>
<dbReference type="SUPFAM" id="SSF81383">
    <property type="entry name" value="F-box domain"/>
    <property type="match status" value="2"/>
</dbReference>
<reference evidence="6 7" key="1">
    <citation type="submission" date="2020-04" db="EMBL/GenBank/DDBJ databases">
        <authorList>
            <person name="Wallbank WR R."/>
            <person name="Pardo Diaz C."/>
            <person name="Kozak K."/>
            <person name="Martin S."/>
            <person name="Jiggins C."/>
            <person name="Moest M."/>
            <person name="Warren A I."/>
            <person name="Byers J.R.P. K."/>
            <person name="Montejo-Kovacevich G."/>
            <person name="Yen C E."/>
        </authorList>
    </citation>
    <scope>NUCLEOTIDE SEQUENCE [LARGE SCALE GENOMIC DNA]</scope>
</reference>
<feature type="domain" description="F-box" evidence="4">
    <location>
        <begin position="199"/>
        <end position="246"/>
    </location>
</feature>